<evidence type="ECO:0000313" key="3">
    <source>
        <dbReference type="Proteomes" id="UP001160148"/>
    </source>
</evidence>
<keyword evidence="3" id="KW-1185">Reference proteome</keyword>
<organism evidence="2 3">
    <name type="scientific">Macrosiphum euphorbiae</name>
    <name type="common">potato aphid</name>
    <dbReference type="NCBI Taxonomy" id="13131"/>
    <lineage>
        <taxon>Eukaryota</taxon>
        <taxon>Metazoa</taxon>
        <taxon>Ecdysozoa</taxon>
        <taxon>Arthropoda</taxon>
        <taxon>Hexapoda</taxon>
        <taxon>Insecta</taxon>
        <taxon>Pterygota</taxon>
        <taxon>Neoptera</taxon>
        <taxon>Paraneoptera</taxon>
        <taxon>Hemiptera</taxon>
        <taxon>Sternorrhyncha</taxon>
        <taxon>Aphidomorpha</taxon>
        <taxon>Aphidoidea</taxon>
        <taxon>Aphididae</taxon>
        <taxon>Macrosiphini</taxon>
        <taxon>Macrosiphum</taxon>
    </lineage>
</organism>
<accession>A0AAV0WFR4</accession>
<evidence type="ECO:0000313" key="2">
    <source>
        <dbReference type="EMBL" id="CAI6354885.1"/>
    </source>
</evidence>
<feature type="compositionally biased region" description="Low complexity" evidence="1">
    <location>
        <begin position="47"/>
        <end position="64"/>
    </location>
</feature>
<feature type="compositionally biased region" description="Polar residues" evidence="1">
    <location>
        <begin position="37"/>
        <end position="46"/>
    </location>
</feature>
<sequence length="92" mass="10168">MFEHELLQNLGIRYPNPYLPQRFSSTVFTPFHSASTVFSGPNSDPLSTSTNIYTTPTDSTSTTNFSSVYPNDISHIPDQVSNELGSVKVLLL</sequence>
<evidence type="ECO:0000256" key="1">
    <source>
        <dbReference type="SAM" id="MobiDB-lite"/>
    </source>
</evidence>
<reference evidence="2 3" key="1">
    <citation type="submission" date="2023-01" db="EMBL/GenBank/DDBJ databases">
        <authorList>
            <person name="Whitehead M."/>
        </authorList>
    </citation>
    <scope>NUCLEOTIDE SEQUENCE [LARGE SCALE GENOMIC DNA]</scope>
</reference>
<gene>
    <name evidence="2" type="ORF">MEUPH1_LOCUS10812</name>
</gene>
<dbReference type="Proteomes" id="UP001160148">
    <property type="component" value="Unassembled WGS sequence"/>
</dbReference>
<feature type="region of interest" description="Disordered" evidence="1">
    <location>
        <begin position="37"/>
        <end position="64"/>
    </location>
</feature>
<name>A0AAV0WFR4_9HEMI</name>
<proteinExistence type="predicted"/>
<protein>
    <submittedName>
        <fullName evidence="2">Uncharacterized protein</fullName>
    </submittedName>
</protein>
<comment type="caution">
    <text evidence="2">The sequence shown here is derived from an EMBL/GenBank/DDBJ whole genome shotgun (WGS) entry which is preliminary data.</text>
</comment>
<dbReference type="AlphaFoldDB" id="A0AAV0WFR4"/>
<dbReference type="EMBL" id="CARXXK010000002">
    <property type="protein sequence ID" value="CAI6354885.1"/>
    <property type="molecule type" value="Genomic_DNA"/>
</dbReference>